<name>A0A7J7G1K3_CAMSI</name>
<organism evidence="3 4">
    <name type="scientific">Camellia sinensis</name>
    <name type="common">Tea plant</name>
    <name type="synonym">Thea sinensis</name>
    <dbReference type="NCBI Taxonomy" id="4442"/>
    <lineage>
        <taxon>Eukaryota</taxon>
        <taxon>Viridiplantae</taxon>
        <taxon>Streptophyta</taxon>
        <taxon>Embryophyta</taxon>
        <taxon>Tracheophyta</taxon>
        <taxon>Spermatophyta</taxon>
        <taxon>Magnoliopsida</taxon>
        <taxon>eudicotyledons</taxon>
        <taxon>Gunneridae</taxon>
        <taxon>Pentapetalae</taxon>
        <taxon>asterids</taxon>
        <taxon>Ericales</taxon>
        <taxon>Theaceae</taxon>
        <taxon>Camellia</taxon>
    </lineage>
</organism>
<comment type="caution">
    <text evidence="3">The sequence shown here is derived from an EMBL/GenBank/DDBJ whole genome shotgun (WGS) entry which is preliminary data.</text>
</comment>
<dbReference type="InterPro" id="IPR019557">
    <property type="entry name" value="AminoTfrase-like_pln_mobile"/>
</dbReference>
<dbReference type="InterPro" id="IPR044824">
    <property type="entry name" value="MAIN-like"/>
</dbReference>
<dbReference type="GO" id="GO:0010073">
    <property type="term" value="P:meristem maintenance"/>
    <property type="evidence" value="ECO:0007669"/>
    <property type="project" value="InterPro"/>
</dbReference>
<reference evidence="4" key="1">
    <citation type="journal article" date="2020" name="Nat. Commun.">
        <title>Genome assembly of wild tea tree DASZ reveals pedigree and selection history of tea varieties.</title>
        <authorList>
            <person name="Zhang W."/>
            <person name="Zhang Y."/>
            <person name="Qiu H."/>
            <person name="Guo Y."/>
            <person name="Wan H."/>
            <person name="Zhang X."/>
            <person name="Scossa F."/>
            <person name="Alseekh S."/>
            <person name="Zhang Q."/>
            <person name="Wang P."/>
            <person name="Xu L."/>
            <person name="Schmidt M.H."/>
            <person name="Jia X."/>
            <person name="Li D."/>
            <person name="Zhu A."/>
            <person name="Guo F."/>
            <person name="Chen W."/>
            <person name="Ni D."/>
            <person name="Usadel B."/>
            <person name="Fernie A.R."/>
            <person name="Wen W."/>
        </authorList>
    </citation>
    <scope>NUCLEOTIDE SEQUENCE [LARGE SCALE GENOMIC DNA]</scope>
    <source>
        <strain evidence="4">cv. G240</strain>
    </source>
</reference>
<dbReference type="EMBL" id="JACBKZ010000014">
    <property type="protein sequence ID" value="KAF5934337.1"/>
    <property type="molecule type" value="Genomic_DNA"/>
</dbReference>
<feature type="chain" id="PRO_5029496925" description="Aminotransferase-like plant mobile domain-containing protein" evidence="1">
    <location>
        <begin position="27"/>
        <end position="255"/>
    </location>
</feature>
<proteinExistence type="predicted"/>
<evidence type="ECO:0000256" key="1">
    <source>
        <dbReference type="SAM" id="SignalP"/>
    </source>
</evidence>
<accession>A0A7J7G1K3</accession>
<protein>
    <recommendedName>
        <fullName evidence="2">Aminotransferase-like plant mobile domain-containing protein</fullName>
    </recommendedName>
</protein>
<feature type="signal peptide" evidence="1">
    <location>
        <begin position="1"/>
        <end position="26"/>
    </location>
</feature>
<feature type="domain" description="Aminotransferase-like plant mobile" evidence="2">
    <location>
        <begin position="2"/>
        <end position="107"/>
    </location>
</feature>
<sequence length="255" mass="29524">MDLGSIHTYAWGAAALAFLYRQLGCASWLGVKQMGGYMTLLEAWIYEHFRAFRPHQNMGYNEDMPHVYHWASRREAGSSIDHLKSFRAKLDSLVATDVIWGPYHSCRDRHPCNPVTIWEAWDYHVLSEQRRSTPVRQPWECVPGYMDWNKNITHLYVEHTDEPRVHDHQDFSEHTDRIAHALQISHPIIDAGYEEGIRHPYRLYQAIESVTHVLEGQHIDEAGPSSAGPTYTGGRFPSLTLTYSHRPRHRHTADS</sequence>
<evidence type="ECO:0000313" key="3">
    <source>
        <dbReference type="EMBL" id="KAF5934337.1"/>
    </source>
</evidence>
<keyword evidence="1" id="KW-0732">Signal</keyword>
<dbReference type="AlphaFoldDB" id="A0A7J7G1K3"/>
<keyword evidence="4" id="KW-1185">Reference proteome</keyword>
<reference evidence="3 4" key="2">
    <citation type="submission" date="2020-07" db="EMBL/GenBank/DDBJ databases">
        <title>Genome assembly of wild tea tree DASZ reveals pedigree and selection history of tea varieties.</title>
        <authorList>
            <person name="Zhang W."/>
        </authorList>
    </citation>
    <scope>NUCLEOTIDE SEQUENCE [LARGE SCALE GENOMIC DNA]</scope>
    <source>
        <strain evidence="4">cv. G240</strain>
        <tissue evidence="3">Leaf</tissue>
    </source>
</reference>
<dbReference type="Pfam" id="PF10536">
    <property type="entry name" value="PMD"/>
    <property type="match status" value="1"/>
</dbReference>
<gene>
    <name evidence="3" type="ORF">HYC85_030508</name>
</gene>
<dbReference type="PANTHER" id="PTHR46033">
    <property type="entry name" value="PROTEIN MAIN-LIKE 2"/>
    <property type="match status" value="1"/>
</dbReference>
<evidence type="ECO:0000259" key="2">
    <source>
        <dbReference type="Pfam" id="PF10536"/>
    </source>
</evidence>
<evidence type="ECO:0000313" key="4">
    <source>
        <dbReference type="Proteomes" id="UP000593564"/>
    </source>
</evidence>
<dbReference type="Proteomes" id="UP000593564">
    <property type="component" value="Unassembled WGS sequence"/>
</dbReference>
<dbReference type="PANTHER" id="PTHR46033:SF8">
    <property type="entry name" value="PROTEIN MAINTENANCE OF MERISTEMS-LIKE"/>
    <property type="match status" value="1"/>
</dbReference>